<dbReference type="SUPFAM" id="SSF52540">
    <property type="entry name" value="P-loop containing nucleoside triphosphate hydrolases"/>
    <property type="match status" value="1"/>
</dbReference>
<evidence type="ECO:0000256" key="4">
    <source>
        <dbReference type="ARBA" id="ARBA00022840"/>
    </source>
</evidence>
<feature type="transmembrane region" description="Helical" evidence="6">
    <location>
        <begin position="278"/>
        <end position="295"/>
    </location>
</feature>
<feature type="domain" description="ABC transporter" evidence="7">
    <location>
        <begin position="3"/>
        <end position="227"/>
    </location>
</feature>
<dbReference type="GO" id="GO:0016887">
    <property type="term" value="F:ATP hydrolysis activity"/>
    <property type="evidence" value="ECO:0007669"/>
    <property type="project" value="InterPro"/>
</dbReference>
<evidence type="ECO:0000256" key="3">
    <source>
        <dbReference type="ARBA" id="ARBA00022741"/>
    </source>
</evidence>
<dbReference type="PANTHER" id="PTHR43335:SF2">
    <property type="entry name" value="ABC TRANSPORTER, ATP-BINDING PROTEIN"/>
    <property type="match status" value="1"/>
</dbReference>
<dbReference type="Gene3D" id="3.40.50.300">
    <property type="entry name" value="P-loop containing nucleotide triphosphate hydrolases"/>
    <property type="match status" value="1"/>
</dbReference>
<evidence type="ECO:0000256" key="2">
    <source>
        <dbReference type="ARBA" id="ARBA00022448"/>
    </source>
</evidence>
<keyword evidence="6" id="KW-0812">Transmembrane</keyword>
<dbReference type="EMBL" id="AF294258">
    <property type="protein sequence ID" value="AAG24830.1"/>
    <property type="molecule type" value="Genomic_DNA"/>
</dbReference>
<dbReference type="InterPro" id="IPR017871">
    <property type="entry name" value="ABC_transporter-like_CS"/>
</dbReference>
<name>Q9F6C3_9ACTN</name>
<dbReference type="GO" id="GO:0005524">
    <property type="term" value="F:ATP binding"/>
    <property type="evidence" value="ECO:0007669"/>
    <property type="project" value="UniProtKB-KW"/>
</dbReference>
<evidence type="ECO:0000256" key="6">
    <source>
        <dbReference type="SAM" id="Phobius"/>
    </source>
</evidence>
<organism evidence="8">
    <name type="scientific">Acidipropionibacterium thoenii</name>
    <dbReference type="NCBI Taxonomy" id="1751"/>
    <lineage>
        <taxon>Bacteria</taxon>
        <taxon>Bacillati</taxon>
        <taxon>Actinomycetota</taxon>
        <taxon>Actinomycetes</taxon>
        <taxon>Propionibacteriales</taxon>
        <taxon>Propionibacteriaceae</taxon>
        <taxon>Acidipropionibacterium</taxon>
    </lineage>
</organism>
<dbReference type="InterPro" id="IPR003593">
    <property type="entry name" value="AAA+_ATPase"/>
</dbReference>
<feature type="compositionally biased region" description="Low complexity" evidence="5">
    <location>
        <begin position="395"/>
        <end position="407"/>
    </location>
</feature>
<keyword evidence="4" id="KW-0067">ATP-binding</keyword>
<protein>
    <submittedName>
        <fullName evidence="8">Putative ABC transporter</fullName>
    </submittedName>
</protein>
<dbReference type="SMART" id="SM00382">
    <property type="entry name" value="AAA"/>
    <property type="match status" value="1"/>
</dbReference>
<evidence type="ECO:0000256" key="5">
    <source>
        <dbReference type="SAM" id="MobiDB-lite"/>
    </source>
</evidence>
<comment type="similarity">
    <text evidence="1">Belongs to the ABC transporter superfamily.</text>
</comment>
<sequence>MRLAVDGLTVRYRKRVAVDAVSWRLDEGFHALLGPNGAGKSSLLRAIATLQPTVSGTVELDGRSGTEIRAHLGYCPQENLGRSRFTVREHLAYMCWLHRIPDSRVPSEVDRVIELVDLAERADDRISALSGGMRRRVGIGSALVGRPSLVILDEPSAGLDVAQREALSSVLQRVSAEAITIVSTHIVEDVLDHADTLTVMNQARFAHSGAFDEFAGSRDLEAVRIALPGDGDTVRHTGVMLWARHHRVGPSVAVAVIASAVVRGLVLPISSDGSEIEVAPLWIATVCVVPLLFMFTTETDTDRTAPRSLTARRWALLGIAVLTSAVIALAAFPTTIGEWGLIATWRDAVALLGLGLLSLAVLPPAAIWVAPLVAALASMMFSWPLHPGTVPGTVGSAARRGRPAAGPGRDRSEYSAVPADQGGR</sequence>
<accession>Q9F6C3</accession>
<evidence type="ECO:0000313" key="8">
    <source>
        <dbReference type="EMBL" id="AAG24830.1"/>
    </source>
</evidence>
<keyword evidence="6" id="KW-0472">Membrane</keyword>
<dbReference type="PROSITE" id="PS50893">
    <property type="entry name" value="ABC_TRANSPORTER_2"/>
    <property type="match status" value="1"/>
</dbReference>
<keyword evidence="2" id="KW-0813">Transport</keyword>
<dbReference type="InterPro" id="IPR027417">
    <property type="entry name" value="P-loop_NTPase"/>
</dbReference>
<dbReference type="AlphaFoldDB" id="Q9F6C3"/>
<dbReference type="Pfam" id="PF00005">
    <property type="entry name" value="ABC_tran"/>
    <property type="match status" value="1"/>
</dbReference>
<dbReference type="CDD" id="cd03264">
    <property type="entry name" value="ABC_drug_resistance_like"/>
    <property type="match status" value="1"/>
</dbReference>
<proteinExistence type="inferred from homology"/>
<reference evidence="8" key="1">
    <citation type="journal article" date="2000" name="Appl. Environ. Microbiol.">
        <title>Biochemical and genetic characterization of propionicin T1, a new bacteriocin from Propionibacterium thoenii.</title>
        <authorList>
            <person name="Faye T."/>
            <person name="Langsrud T."/>
            <person name="Nes I.F."/>
            <person name="Holo H."/>
        </authorList>
    </citation>
    <scope>NUCLEOTIDE SEQUENCE</scope>
</reference>
<evidence type="ECO:0000259" key="7">
    <source>
        <dbReference type="PROSITE" id="PS50893"/>
    </source>
</evidence>
<keyword evidence="6" id="KW-1133">Transmembrane helix</keyword>
<feature type="region of interest" description="Disordered" evidence="5">
    <location>
        <begin position="392"/>
        <end position="424"/>
    </location>
</feature>
<keyword evidence="3" id="KW-0547">Nucleotide-binding</keyword>
<feature type="transmembrane region" description="Helical" evidence="6">
    <location>
        <begin position="315"/>
        <end position="336"/>
    </location>
</feature>
<evidence type="ECO:0000256" key="1">
    <source>
        <dbReference type="ARBA" id="ARBA00005417"/>
    </source>
</evidence>
<dbReference type="PROSITE" id="PS00211">
    <property type="entry name" value="ABC_TRANSPORTER_1"/>
    <property type="match status" value="1"/>
</dbReference>
<feature type="transmembrane region" description="Helical" evidence="6">
    <location>
        <begin position="348"/>
        <end position="377"/>
    </location>
</feature>
<dbReference type="PANTHER" id="PTHR43335">
    <property type="entry name" value="ABC TRANSPORTER, ATP-BINDING PROTEIN"/>
    <property type="match status" value="1"/>
</dbReference>
<dbReference type="InterPro" id="IPR003439">
    <property type="entry name" value="ABC_transporter-like_ATP-bd"/>
</dbReference>